<dbReference type="PANTHER" id="PTHR23098:SF23">
    <property type="entry name" value="MYB-RELATED TRANSCRIPTION FACTOR, PARTNER OF PROFILIN-LIKE ISOFORM X2-RELATED"/>
    <property type="match status" value="1"/>
</dbReference>
<dbReference type="EMBL" id="CATNWA010014627">
    <property type="protein sequence ID" value="CAI9574075.1"/>
    <property type="molecule type" value="Genomic_DNA"/>
</dbReference>
<evidence type="ECO:0000313" key="3">
    <source>
        <dbReference type="EMBL" id="CAI9574075.1"/>
    </source>
</evidence>
<evidence type="ECO:0000313" key="4">
    <source>
        <dbReference type="Proteomes" id="UP001162483"/>
    </source>
</evidence>
<dbReference type="InterPro" id="IPR028002">
    <property type="entry name" value="Myb_DNA-bind_5"/>
</dbReference>
<dbReference type="Proteomes" id="UP001162483">
    <property type="component" value="Unassembled WGS sequence"/>
</dbReference>
<dbReference type="Pfam" id="PF13873">
    <property type="entry name" value="Myb_DNA-bind_5"/>
    <property type="match status" value="1"/>
</dbReference>
<gene>
    <name evidence="3" type="ORF">SPARVUS_LOCUS7872868</name>
</gene>
<feature type="domain" description="Myb/SANT-like DNA-binding" evidence="2">
    <location>
        <begin position="20"/>
        <end position="66"/>
    </location>
</feature>
<dbReference type="PANTHER" id="PTHR23098">
    <property type="entry name" value="AGAP001331-PA-RELATED"/>
    <property type="match status" value="1"/>
</dbReference>
<feature type="region of interest" description="Disordered" evidence="1">
    <location>
        <begin position="254"/>
        <end position="276"/>
    </location>
</feature>
<keyword evidence="4" id="KW-1185">Reference proteome</keyword>
<sequence>MALIHAVVPFWPDLYGERAPYHTFVEKAAMWEQVAAAVNSISRQIRTAQHCRKRVSVIKRQIRFKYIQHRDAVERAGGDPPRPLVLLPYEKEMMSVIGEELITGLGGDLDTDRPVQHSTEERVVADTFSSTIPSGDVLTPGNEETGLDLGPAQTPGEASCSSPSGEGLMDLSQAPSSLEPQDVTPPIPELASQPIPVFSPNYDREDVISPTLNLPQQLEGDLHHCCIETQPQLIQEHRRARRTLNLLYREQRRHHLATEREKPPPSPSCRAGGNPSPFPYGRGSSWADLRCPSSGCYVWRGELTGTQSTPGLCSVTACLQEF</sequence>
<name>A0ABN9DN82_9NEOB</name>
<evidence type="ECO:0000259" key="2">
    <source>
        <dbReference type="Pfam" id="PF13873"/>
    </source>
</evidence>
<proteinExistence type="predicted"/>
<feature type="region of interest" description="Disordered" evidence="1">
    <location>
        <begin position="130"/>
        <end position="184"/>
    </location>
</feature>
<organism evidence="3 4">
    <name type="scientific">Staurois parvus</name>
    <dbReference type="NCBI Taxonomy" id="386267"/>
    <lineage>
        <taxon>Eukaryota</taxon>
        <taxon>Metazoa</taxon>
        <taxon>Chordata</taxon>
        <taxon>Craniata</taxon>
        <taxon>Vertebrata</taxon>
        <taxon>Euteleostomi</taxon>
        <taxon>Amphibia</taxon>
        <taxon>Batrachia</taxon>
        <taxon>Anura</taxon>
        <taxon>Neobatrachia</taxon>
        <taxon>Ranoidea</taxon>
        <taxon>Ranidae</taxon>
        <taxon>Staurois</taxon>
    </lineage>
</organism>
<protein>
    <recommendedName>
        <fullName evidence="2">Myb/SANT-like DNA-binding domain-containing protein</fullName>
    </recommendedName>
</protein>
<comment type="caution">
    <text evidence="3">The sequence shown here is derived from an EMBL/GenBank/DDBJ whole genome shotgun (WGS) entry which is preliminary data.</text>
</comment>
<accession>A0ABN9DN82</accession>
<reference evidence="3" key="1">
    <citation type="submission" date="2023-05" db="EMBL/GenBank/DDBJ databases">
        <authorList>
            <person name="Stuckert A."/>
        </authorList>
    </citation>
    <scope>NUCLEOTIDE SEQUENCE</scope>
</reference>
<evidence type="ECO:0000256" key="1">
    <source>
        <dbReference type="SAM" id="MobiDB-lite"/>
    </source>
</evidence>